<dbReference type="Proteomes" id="UP000295083">
    <property type="component" value="Unassembled WGS sequence"/>
</dbReference>
<evidence type="ECO:0000256" key="3">
    <source>
        <dbReference type="ARBA" id="ARBA00023015"/>
    </source>
</evidence>
<name>A0A4R8QJ27_9PEZI</name>
<keyword evidence="4" id="KW-0238">DNA-binding</keyword>
<comment type="caution">
    <text evidence="7">The sequence shown here is derived from an EMBL/GenBank/DDBJ whole genome shotgun (WGS) entry which is preliminary data.</text>
</comment>
<keyword evidence="8" id="KW-1185">Reference proteome</keyword>
<protein>
    <submittedName>
        <fullName evidence="7">Uncharacterized protein</fullName>
    </submittedName>
</protein>
<organism evidence="7 8">
    <name type="scientific">Colletotrichum spinosum</name>
    <dbReference type="NCBI Taxonomy" id="1347390"/>
    <lineage>
        <taxon>Eukaryota</taxon>
        <taxon>Fungi</taxon>
        <taxon>Dikarya</taxon>
        <taxon>Ascomycota</taxon>
        <taxon>Pezizomycotina</taxon>
        <taxon>Sordariomycetes</taxon>
        <taxon>Hypocreomycetidae</taxon>
        <taxon>Glomerellales</taxon>
        <taxon>Glomerellaceae</taxon>
        <taxon>Colletotrichum</taxon>
        <taxon>Colletotrichum orbiculare species complex</taxon>
    </lineage>
</organism>
<keyword evidence="6" id="KW-0539">Nucleus</keyword>
<proteinExistence type="predicted"/>
<evidence type="ECO:0000313" key="7">
    <source>
        <dbReference type="EMBL" id="TDZ38948.1"/>
    </source>
</evidence>
<evidence type="ECO:0000256" key="4">
    <source>
        <dbReference type="ARBA" id="ARBA00023125"/>
    </source>
</evidence>
<accession>A0A4R8QJ27</accession>
<evidence type="ECO:0000256" key="6">
    <source>
        <dbReference type="ARBA" id="ARBA00023242"/>
    </source>
</evidence>
<evidence type="ECO:0000256" key="2">
    <source>
        <dbReference type="ARBA" id="ARBA00022833"/>
    </source>
</evidence>
<dbReference type="AlphaFoldDB" id="A0A4R8QJ27"/>
<evidence type="ECO:0000313" key="8">
    <source>
        <dbReference type="Proteomes" id="UP000295083"/>
    </source>
</evidence>
<dbReference type="EMBL" id="QAPG01000013">
    <property type="protein sequence ID" value="TDZ38948.1"/>
    <property type="molecule type" value="Genomic_DNA"/>
</dbReference>
<keyword evidence="3" id="KW-0805">Transcription regulation</keyword>
<reference evidence="7 8" key="1">
    <citation type="submission" date="2018-11" db="EMBL/GenBank/DDBJ databases">
        <title>Genome sequence and assembly of Colletotrichum spinosum.</title>
        <authorList>
            <person name="Gan P."/>
            <person name="Shirasu K."/>
        </authorList>
    </citation>
    <scope>NUCLEOTIDE SEQUENCE [LARGE SCALE GENOMIC DNA]</scope>
    <source>
        <strain evidence="7 8">CBS 515.97</strain>
    </source>
</reference>
<keyword evidence="1" id="KW-0479">Metal-binding</keyword>
<dbReference type="PANTHER" id="PTHR36206:SF12">
    <property type="entry name" value="ASPERCRYPTIN BIOSYNTHESIS CLUSTER-SPECIFIC TRANSCRIPTION REGULATOR ATNN-RELATED"/>
    <property type="match status" value="1"/>
</dbReference>
<dbReference type="GO" id="GO:0046872">
    <property type="term" value="F:metal ion binding"/>
    <property type="evidence" value="ECO:0007669"/>
    <property type="project" value="UniProtKB-KW"/>
</dbReference>
<keyword evidence="5" id="KW-0804">Transcription</keyword>
<dbReference type="GO" id="GO:0003677">
    <property type="term" value="F:DNA binding"/>
    <property type="evidence" value="ECO:0007669"/>
    <property type="project" value="UniProtKB-KW"/>
</dbReference>
<gene>
    <name evidence="7" type="ORF">C8035_v006900</name>
</gene>
<evidence type="ECO:0000256" key="5">
    <source>
        <dbReference type="ARBA" id="ARBA00023163"/>
    </source>
</evidence>
<keyword evidence="2" id="KW-0862">Zinc</keyword>
<dbReference type="PANTHER" id="PTHR36206">
    <property type="entry name" value="ASPERCRYPTIN BIOSYNTHESIS CLUSTER-SPECIFIC TRANSCRIPTION REGULATOR ATNN-RELATED"/>
    <property type="match status" value="1"/>
</dbReference>
<sequence length="546" mass="60924">MMLSTDTVDFKNENSLLYFNEFIALVRSPWTSAASDGDLWTVMLPQLARNSSPLRSAAMAIGALSTWHRKSTRGSLRTVSLPETQTKTGDAHYFDAVAHYCQSLKQQASQPSVQDAVVLSVLLLFFETLRDNRKAALDHINHGLSLLLALLTDKDAQDRLASLAPNPKTLLGAIGSIFNYLTPQIRTVLRGRVHQGPSLPHFHKALSRKQHTVESFMVLLSQLPNSAVAGVPHDIPPVFHTLDEFERSWGAVRRAQTALMPLMVHILRNSDMFHSNSQQAIESFQGVLFTNERIAQFCDRSSRALEALDAAFQPLFQKIIVSEPPTSAVYLRAVHLRLQHLGTYVFDNPPQYADAASINARLPLFREYLSVASVALRAAKREVARNPAHQLSLQCHLSWHLLVVALFCRDPLTRDEAVGLLAEYPGQDGLWSTCAVYAIAKRNREVERRNAAGGGTPGEQWRRLWRREFVFEDGGDRVILRYLDWDGGAREWRLVEEAADVRGDGEDAEWKQRSVSGCGGLLMVELFSGVDHDPGREEVFTDVSGG</sequence>
<evidence type="ECO:0000256" key="1">
    <source>
        <dbReference type="ARBA" id="ARBA00022723"/>
    </source>
</evidence>
<dbReference type="InterPro" id="IPR052360">
    <property type="entry name" value="Transcr_Regulatory_Proteins"/>
</dbReference>